<feature type="domain" description="PHD-type" evidence="14">
    <location>
        <begin position="72"/>
        <end position="121"/>
    </location>
</feature>
<evidence type="ECO:0000256" key="5">
    <source>
        <dbReference type="ARBA" id="ARBA00022771"/>
    </source>
</evidence>
<evidence type="ECO:0000313" key="16">
    <source>
        <dbReference type="Proteomes" id="UP000007819"/>
    </source>
</evidence>
<sequence length="126" mass="14636">MSARLKASVDAINYGQIIDKPEFLSKASSNNKENSEFISSSNQTKKHKKLRRGIVCKEKSTDEDESNDPNELRYCLCNRVEYGKMVACDDKNCPHEWFHYECVGITKQPRGKWYCPKCIIKLKRKI</sequence>
<keyword evidence="7" id="KW-0805">Transcription regulation</keyword>
<feature type="binding site" evidence="11">
    <location>
        <position position="88"/>
    </location>
    <ligand>
        <name>Zn(2+)</name>
        <dbReference type="ChEBI" id="CHEBI:29105"/>
        <label>2</label>
    </ligand>
</feature>
<feature type="binding site" evidence="11">
    <location>
        <position position="115"/>
    </location>
    <ligand>
        <name>Zn(2+)</name>
        <dbReference type="ChEBI" id="CHEBI:29105"/>
        <label>2</label>
    </ligand>
</feature>
<reference evidence="16" key="1">
    <citation type="submission" date="2010-06" db="EMBL/GenBank/DDBJ databases">
        <authorList>
            <person name="Jiang H."/>
            <person name="Abraham K."/>
            <person name="Ali S."/>
            <person name="Alsbrooks S.L."/>
            <person name="Anim B.N."/>
            <person name="Anosike U.S."/>
            <person name="Attaway T."/>
            <person name="Bandaranaike D.P."/>
            <person name="Battles P.K."/>
            <person name="Bell S.N."/>
            <person name="Bell A.V."/>
            <person name="Beltran B."/>
            <person name="Bickham C."/>
            <person name="Bustamante Y."/>
            <person name="Caleb T."/>
            <person name="Canada A."/>
            <person name="Cardenas V."/>
            <person name="Carter K."/>
            <person name="Chacko J."/>
            <person name="Chandrabose M.N."/>
            <person name="Chavez D."/>
            <person name="Chavez A."/>
            <person name="Chen L."/>
            <person name="Chu H.-S."/>
            <person name="Claassen K.J."/>
            <person name="Cockrell R."/>
            <person name="Collins M."/>
            <person name="Cooper J.A."/>
            <person name="Cree A."/>
            <person name="Curry S.M."/>
            <person name="Da Y."/>
            <person name="Dao M.D."/>
            <person name="Das B."/>
            <person name="Davila M.-L."/>
            <person name="Davy-Carroll L."/>
            <person name="Denson S."/>
            <person name="Dinh H."/>
            <person name="Ebong V.E."/>
            <person name="Edwards J.R."/>
            <person name="Egan A."/>
            <person name="El-Daye J."/>
            <person name="Escobedo L."/>
            <person name="Fernandez S."/>
            <person name="Fernando P.R."/>
            <person name="Flagg N."/>
            <person name="Forbes L.D."/>
            <person name="Fowler R.G."/>
            <person name="Fu Q."/>
            <person name="Gabisi R.A."/>
            <person name="Ganer J."/>
            <person name="Garbino Pronczuk A."/>
            <person name="Garcia R.M."/>
            <person name="Garner T."/>
            <person name="Garrett T.E."/>
            <person name="Gonzalez D.A."/>
            <person name="Hamid H."/>
            <person name="Hawkins E.S."/>
            <person name="Hirani K."/>
            <person name="Hogues M.E."/>
            <person name="Hollins B."/>
            <person name="Hsiao C.-H."/>
            <person name="Jabil R."/>
            <person name="James M.L."/>
            <person name="Jhangiani S.N."/>
            <person name="Johnson B."/>
            <person name="Johnson Q."/>
            <person name="Joshi V."/>
            <person name="Kalu J.B."/>
            <person name="Kam C."/>
            <person name="Kashfia A."/>
            <person name="Keebler J."/>
            <person name="Kisamo H."/>
            <person name="Kovar C.L."/>
            <person name="Lago L.A."/>
            <person name="Lai C.-Y."/>
            <person name="Laidlaw J."/>
            <person name="Lara F."/>
            <person name="Le T.-K."/>
            <person name="Lee S.L."/>
            <person name="Legall F.H."/>
            <person name="Lemon S.J."/>
            <person name="Lewis L.R."/>
            <person name="Li B."/>
            <person name="Liu Y."/>
            <person name="Liu Y.-S."/>
            <person name="Lopez J."/>
            <person name="Lozado R.J."/>
            <person name="Lu J."/>
            <person name="Madu R.C."/>
            <person name="Maheshwari M."/>
            <person name="Maheshwari R."/>
            <person name="Malloy K."/>
            <person name="Martinez E."/>
            <person name="Mathew T."/>
            <person name="Mercado I.C."/>
            <person name="Mercado C."/>
            <person name="Meyer B."/>
            <person name="Montgomery K."/>
            <person name="Morgan M.B."/>
            <person name="Munidasa M."/>
            <person name="Nazareth L.V."/>
            <person name="Nelson J."/>
            <person name="Ng B.M."/>
            <person name="Nguyen N.B."/>
            <person name="Nguyen P.Q."/>
            <person name="Nguyen T."/>
            <person name="Obregon M."/>
            <person name="Okwuonu G.O."/>
            <person name="Onwere C.G."/>
            <person name="Orozco G."/>
            <person name="Parra A."/>
            <person name="Patel S."/>
            <person name="Patil S."/>
            <person name="Perez A."/>
            <person name="Perez Y."/>
            <person name="Pham C."/>
            <person name="Primus E.L."/>
            <person name="Pu L.-L."/>
            <person name="Puazo M."/>
            <person name="Qin X."/>
            <person name="Quiroz J.B."/>
            <person name="Reese J."/>
            <person name="Richards S."/>
            <person name="Rives C.M."/>
            <person name="Robberts R."/>
            <person name="Ruiz S.J."/>
            <person name="Ruiz M.J."/>
            <person name="Santibanez J."/>
            <person name="Schneider B.W."/>
            <person name="Sisson I."/>
            <person name="Smith M."/>
            <person name="Sodergren E."/>
            <person name="Song X.-Z."/>
            <person name="Song B.B."/>
            <person name="Summersgill H."/>
            <person name="Thelus R."/>
            <person name="Thornton R.D."/>
            <person name="Trejos Z.Y."/>
            <person name="Usmani K."/>
            <person name="Vattathil S."/>
            <person name="Villasana D."/>
            <person name="Walker D.L."/>
            <person name="Wang S."/>
            <person name="Wang K."/>
            <person name="White C.S."/>
            <person name="Williams A.C."/>
            <person name="Williamson J."/>
            <person name="Wilson K."/>
            <person name="Woghiren I.O."/>
            <person name="Woodworth J.R."/>
            <person name="Worley K.C."/>
            <person name="Wright R.A."/>
            <person name="Wu W."/>
            <person name="Young L."/>
            <person name="Zhang L."/>
            <person name="Zhang J."/>
            <person name="Zhu Y."/>
            <person name="Muzny D.M."/>
            <person name="Weinstock G."/>
            <person name="Gibbs R.A."/>
        </authorList>
    </citation>
    <scope>NUCLEOTIDE SEQUENCE [LARGE SCALE GENOMIC DNA]</scope>
    <source>
        <strain evidence="16">LSR1</strain>
    </source>
</reference>
<feature type="site" description="Histone H3K4me3 binding" evidence="10">
    <location>
        <position position="85"/>
    </location>
</feature>
<evidence type="ECO:0000259" key="14">
    <source>
        <dbReference type="PROSITE" id="PS50016"/>
    </source>
</evidence>
<evidence type="ECO:0000256" key="13">
    <source>
        <dbReference type="SAM" id="MobiDB-lite"/>
    </source>
</evidence>
<dbReference type="SUPFAM" id="SSF57903">
    <property type="entry name" value="FYVE/PHD zinc finger"/>
    <property type="match status" value="1"/>
</dbReference>
<evidence type="ECO:0000256" key="9">
    <source>
        <dbReference type="ARBA" id="ARBA00023242"/>
    </source>
</evidence>
<dbReference type="GeneID" id="100569547"/>
<name>A0A8R2NKE7_ACYPI</name>
<evidence type="ECO:0000256" key="12">
    <source>
        <dbReference type="PROSITE-ProRule" id="PRU00146"/>
    </source>
</evidence>
<evidence type="ECO:0000256" key="7">
    <source>
        <dbReference type="ARBA" id="ARBA00023015"/>
    </source>
</evidence>
<protein>
    <recommendedName>
        <fullName evidence="14">PHD-type domain-containing protein</fullName>
    </recommendedName>
</protein>
<keyword evidence="8" id="KW-0804">Transcription</keyword>
<dbReference type="RefSeq" id="XP_029341759.1">
    <property type="nucleotide sequence ID" value="XM_029485899.1"/>
</dbReference>
<feature type="site" description="Histone H3K4me3 binding" evidence="10">
    <location>
        <position position="74"/>
    </location>
</feature>
<feature type="binding site" evidence="11">
    <location>
        <position position="77"/>
    </location>
    <ligand>
        <name>Zn(2+)</name>
        <dbReference type="ChEBI" id="CHEBI:29105"/>
        <label>1</label>
    </ligand>
</feature>
<keyword evidence="3" id="KW-0341">Growth regulation</keyword>
<dbReference type="GO" id="GO:0005634">
    <property type="term" value="C:nucleus"/>
    <property type="evidence" value="ECO:0007669"/>
    <property type="project" value="UniProtKB-SubCell"/>
</dbReference>
<evidence type="ECO:0000256" key="6">
    <source>
        <dbReference type="ARBA" id="ARBA00022833"/>
    </source>
</evidence>
<keyword evidence="16" id="KW-1185">Reference proteome</keyword>
<evidence type="ECO:0000313" key="15">
    <source>
        <dbReference type="EnsemblMetazoa" id="XP_029341759.1"/>
    </source>
</evidence>
<proteinExistence type="inferred from homology"/>
<keyword evidence="6 11" id="KW-0862">Zinc</keyword>
<dbReference type="AlphaFoldDB" id="A0A8R2NKE7"/>
<feature type="site" description="Histone H3K4me3 binding" evidence="10">
    <location>
        <position position="89"/>
    </location>
</feature>
<feature type="binding site" evidence="11">
    <location>
        <position position="118"/>
    </location>
    <ligand>
        <name>Zn(2+)</name>
        <dbReference type="ChEBI" id="CHEBI:29105"/>
        <label>2</label>
    </ligand>
</feature>
<feature type="region of interest" description="Disordered" evidence="13">
    <location>
        <begin position="27"/>
        <end position="52"/>
    </location>
</feature>
<evidence type="ECO:0000256" key="2">
    <source>
        <dbReference type="ARBA" id="ARBA00010210"/>
    </source>
</evidence>
<keyword evidence="4 11" id="KW-0479">Metal-binding</keyword>
<dbReference type="PROSITE" id="PS50016">
    <property type="entry name" value="ZF_PHD_2"/>
    <property type="match status" value="1"/>
</dbReference>
<dbReference type="InterPro" id="IPR028651">
    <property type="entry name" value="ING_fam"/>
</dbReference>
<dbReference type="PANTHER" id="PTHR10333">
    <property type="entry name" value="INHIBITOR OF GROWTH PROTEIN"/>
    <property type="match status" value="1"/>
</dbReference>
<dbReference type="InterPro" id="IPR019786">
    <property type="entry name" value="Zinc_finger_PHD-type_CS"/>
</dbReference>
<comment type="subcellular location">
    <subcellularLocation>
        <location evidence="1">Nucleus</location>
    </subcellularLocation>
</comment>
<dbReference type="KEGG" id="api:100569547"/>
<keyword evidence="5 12" id="KW-0863">Zinc-finger</keyword>
<dbReference type="OrthoDB" id="6629535at2759"/>
<dbReference type="Pfam" id="PF00628">
    <property type="entry name" value="PHD"/>
    <property type="match status" value="1"/>
</dbReference>
<feature type="binding site" evidence="11">
    <location>
        <position position="99"/>
    </location>
    <ligand>
        <name>Zn(2+)</name>
        <dbReference type="ChEBI" id="CHEBI:29105"/>
        <label>1</label>
    </ligand>
</feature>
<dbReference type="InterPro" id="IPR011011">
    <property type="entry name" value="Znf_FYVE_PHD"/>
</dbReference>
<evidence type="ECO:0000256" key="8">
    <source>
        <dbReference type="ARBA" id="ARBA00023163"/>
    </source>
</evidence>
<comment type="similarity">
    <text evidence="2">Belongs to the ING family.</text>
</comment>
<dbReference type="Gene3D" id="3.30.40.10">
    <property type="entry name" value="Zinc/RING finger domain, C3HC4 (zinc finger)"/>
    <property type="match status" value="1"/>
</dbReference>
<dbReference type="InterPro" id="IPR001965">
    <property type="entry name" value="Znf_PHD"/>
</dbReference>
<accession>A0A8R2NKE7</accession>
<dbReference type="Proteomes" id="UP000007819">
    <property type="component" value="Chromosome X"/>
</dbReference>
<dbReference type="InterPro" id="IPR013083">
    <property type="entry name" value="Znf_RING/FYVE/PHD"/>
</dbReference>
<dbReference type="GO" id="GO:0008270">
    <property type="term" value="F:zinc ion binding"/>
    <property type="evidence" value="ECO:0007669"/>
    <property type="project" value="UniProtKB-KW"/>
</dbReference>
<dbReference type="InterPro" id="IPR019787">
    <property type="entry name" value="Znf_PHD-finger"/>
</dbReference>
<feature type="site" description="Histone H3K4me3 binding" evidence="10">
    <location>
        <position position="97"/>
    </location>
</feature>
<evidence type="ECO:0000256" key="11">
    <source>
        <dbReference type="PIRSR" id="PIRSR628651-51"/>
    </source>
</evidence>
<evidence type="ECO:0000256" key="4">
    <source>
        <dbReference type="ARBA" id="ARBA00022723"/>
    </source>
</evidence>
<feature type="binding site" evidence="11">
    <location>
        <position position="75"/>
    </location>
    <ligand>
        <name>Zn(2+)</name>
        <dbReference type="ChEBI" id="CHEBI:29105"/>
        <label>1</label>
    </ligand>
</feature>
<evidence type="ECO:0000256" key="10">
    <source>
        <dbReference type="PIRSR" id="PIRSR628651-50"/>
    </source>
</evidence>
<evidence type="ECO:0000256" key="1">
    <source>
        <dbReference type="ARBA" id="ARBA00004123"/>
    </source>
</evidence>
<dbReference type="SMART" id="SM00249">
    <property type="entry name" value="PHD"/>
    <property type="match status" value="1"/>
</dbReference>
<reference evidence="15" key="2">
    <citation type="submission" date="2022-06" db="UniProtKB">
        <authorList>
            <consortium name="EnsemblMetazoa"/>
        </authorList>
    </citation>
    <scope>IDENTIFICATION</scope>
</reference>
<evidence type="ECO:0000256" key="3">
    <source>
        <dbReference type="ARBA" id="ARBA00022604"/>
    </source>
</evidence>
<feature type="binding site" evidence="11">
    <location>
        <position position="102"/>
    </location>
    <ligand>
        <name>Zn(2+)</name>
        <dbReference type="ChEBI" id="CHEBI:29105"/>
        <label>1</label>
    </ligand>
</feature>
<organism evidence="15 16">
    <name type="scientific">Acyrthosiphon pisum</name>
    <name type="common">Pea aphid</name>
    <dbReference type="NCBI Taxonomy" id="7029"/>
    <lineage>
        <taxon>Eukaryota</taxon>
        <taxon>Metazoa</taxon>
        <taxon>Ecdysozoa</taxon>
        <taxon>Arthropoda</taxon>
        <taxon>Hexapoda</taxon>
        <taxon>Insecta</taxon>
        <taxon>Pterygota</taxon>
        <taxon>Neoptera</taxon>
        <taxon>Paraneoptera</taxon>
        <taxon>Hemiptera</taxon>
        <taxon>Sternorrhyncha</taxon>
        <taxon>Aphidomorpha</taxon>
        <taxon>Aphidoidea</taxon>
        <taxon>Aphididae</taxon>
        <taxon>Macrosiphini</taxon>
        <taxon>Acyrthosiphon</taxon>
    </lineage>
</organism>
<feature type="binding site" evidence="11">
    <location>
        <position position="93"/>
    </location>
    <ligand>
        <name>Zn(2+)</name>
        <dbReference type="ChEBI" id="CHEBI:29105"/>
        <label>2</label>
    </ligand>
</feature>
<keyword evidence="9" id="KW-0539">Nucleus</keyword>
<dbReference type="PROSITE" id="PS01359">
    <property type="entry name" value="ZF_PHD_1"/>
    <property type="match status" value="1"/>
</dbReference>
<dbReference type="EnsemblMetazoa" id="XM_029485899.1">
    <property type="protein sequence ID" value="XP_029341759.1"/>
    <property type="gene ID" value="LOC100569547"/>
</dbReference>
<dbReference type="PANTHER" id="PTHR10333:SF103">
    <property type="entry name" value="INHIBITOR OF GROWTH PROTEIN 3"/>
    <property type="match status" value="1"/>
</dbReference>